<dbReference type="Proteomes" id="UP000248021">
    <property type="component" value="Unassembled WGS sequence"/>
</dbReference>
<name>A0A2V3U3P5_9HYPH</name>
<dbReference type="RefSeq" id="WP_110376130.1">
    <property type="nucleotide sequence ID" value="NZ_JAHBRY010000001.1"/>
</dbReference>
<evidence type="ECO:0000313" key="2">
    <source>
        <dbReference type="Proteomes" id="UP000248021"/>
    </source>
</evidence>
<accession>A0A2V3U3P5</accession>
<reference evidence="1 2" key="1">
    <citation type="submission" date="2018-05" db="EMBL/GenBank/DDBJ databases">
        <title>Genomic Encyclopedia of Type Strains, Phase IV (KMG-IV): sequencing the most valuable type-strain genomes for metagenomic binning, comparative biology and taxonomic classification.</title>
        <authorList>
            <person name="Goeker M."/>
        </authorList>
    </citation>
    <scope>NUCLEOTIDE SEQUENCE [LARGE SCALE GENOMIC DNA]</scope>
    <source>
        <strain evidence="1 2">DSM 6462</strain>
    </source>
</reference>
<dbReference type="EMBL" id="QJJK01000008">
    <property type="protein sequence ID" value="PXW56378.1"/>
    <property type="molecule type" value="Genomic_DNA"/>
</dbReference>
<comment type="caution">
    <text evidence="1">The sequence shown here is derived from an EMBL/GenBank/DDBJ whole genome shotgun (WGS) entry which is preliminary data.</text>
</comment>
<evidence type="ECO:0000313" key="1">
    <source>
        <dbReference type="EMBL" id="PXW56378.1"/>
    </source>
</evidence>
<proteinExistence type="predicted"/>
<protein>
    <submittedName>
        <fullName evidence="1">Uncharacterized protein</fullName>
    </submittedName>
</protein>
<organism evidence="1 2">
    <name type="scientific">Chelatococcus asaccharovorans</name>
    <dbReference type="NCBI Taxonomy" id="28210"/>
    <lineage>
        <taxon>Bacteria</taxon>
        <taxon>Pseudomonadati</taxon>
        <taxon>Pseudomonadota</taxon>
        <taxon>Alphaproteobacteria</taxon>
        <taxon>Hyphomicrobiales</taxon>
        <taxon>Chelatococcaceae</taxon>
        <taxon>Chelatococcus</taxon>
    </lineage>
</organism>
<dbReference type="AlphaFoldDB" id="A0A2V3U3P5"/>
<keyword evidence="2" id="KW-1185">Reference proteome</keyword>
<gene>
    <name evidence="1" type="ORF">C7450_108128</name>
</gene>
<sequence>MYTPKVVPIAVSSQHIAEAEARCARQRAFIRDLQATGQPTNTAETILASMEDCLARMREALARPILRKAS</sequence>